<dbReference type="AlphaFoldDB" id="A0A8J7A7I5"/>
<gene>
    <name evidence="4" type="ORF">IQ241_13840</name>
</gene>
<dbReference type="SUPFAM" id="SSF53756">
    <property type="entry name" value="UDP-Glycosyltransferase/glycogen phosphorylase"/>
    <property type="match status" value="1"/>
</dbReference>
<sequence>MTPPSSSLMVNLSILMERPTGISTYAKNLLPHLGQFQPTLLSAAAYPSYRCYKIPADMTPEQGWRGHCRRLLWLQTQLPKLYRQAGSTLLFSPLPEMPLFQPCRTVVTVHDLIPLRFPSPLSPLGPYFRYYVPAVLRQAEHILCDSEATARDVTRFCQVSAKKLTVVPLACDTEHFRPLDLPRKNYFLYIGRHAPHKNLGRLINAFQSVAQKTDAELWIAGPEDARYTPQYRQQAQELELAARIRFVGYVDDRQIAVLMNQTIGLVMPSLWEGFGLPALEAMACGTPVIASKTGSLPEITENAALMVDPYSIEEIAAALQAVMGNPSLWQQLHQSGLEQAKQFSWQKTGKATADVLKQYL</sequence>
<dbReference type="FunFam" id="3.40.50.2000:FF:000119">
    <property type="entry name" value="Glycosyl transferase group 1"/>
    <property type="match status" value="1"/>
</dbReference>
<dbReference type="Pfam" id="PF13439">
    <property type="entry name" value="Glyco_transf_4"/>
    <property type="match status" value="1"/>
</dbReference>
<organism evidence="4 5">
    <name type="scientific">Vasconcelosia minhoensis LEGE 07310</name>
    <dbReference type="NCBI Taxonomy" id="915328"/>
    <lineage>
        <taxon>Bacteria</taxon>
        <taxon>Bacillati</taxon>
        <taxon>Cyanobacteriota</taxon>
        <taxon>Cyanophyceae</taxon>
        <taxon>Nodosilineales</taxon>
        <taxon>Cymatolegaceae</taxon>
        <taxon>Vasconcelosia</taxon>
        <taxon>Vasconcelosia minhoensis</taxon>
    </lineage>
</organism>
<dbReference type="InterPro" id="IPR001296">
    <property type="entry name" value="Glyco_trans_1"/>
</dbReference>
<dbReference type="CDD" id="cd03809">
    <property type="entry name" value="GT4_MtfB-like"/>
    <property type="match status" value="1"/>
</dbReference>
<evidence type="ECO:0000313" key="5">
    <source>
        <dbReference type="Proteomes" id="UP000636505"/>
    </source>
</evidence>
<dbReference type="GO" id="GO:0009103">
    <property type="term" value="P:lipopolysaccharide biosynthetic process"/>
    <property type="evidence" value="ECO:0007669"/>
    <property type="project" value="TreeGrafter"/>
</dbReference>
<dbReference type="EMBL" id="JADEXG010000031">
    <property type="protein sequence ID" value="MBE9078362.1"/>
    <property type="molecule type" value="Genomic_DNA"/>
</dbReference>
<protein>
    <submittedName>
        <fullName evidence="4">Glycosyltransferase family 4 protein</fullName>
    </submittedName>
</protein>
<accession>A0A8J7A7I5</accession>
<evidence type="ECO:0000256" key="1">
    <source>
        <dbReference type="ARBA" id="ARBA00022679"/>
    </source>
</evidence>
<dbReference type="RefSeq" id="WP_193908139.1">
    <property type="nucleotide sequence ID" value="NZ_JADEXG010000031.1"/>
</dbReference>
<comment type="caution">
    <text evidence="4">The sequence shown here is derived from an EMBL/GenBank/DDBJ whole genome shotgun (WGS) entry which is preliminary data.</text>
</comment>
<dbReference type="Pfam" id="PF00534">
    <property type="entry name" value="Glycos_transf_1"/>
    <property type="match status" value="1"/>
</dbReference>
<feature type="domain" description="Glycosyl transferase family 1" evidence="2">
    <location>
        <begin position="177"/>
        <end position="335"/>
    </location>
</feature>
<keyword evidence="5" id="KW-1185">Reference proteome</keyword>
<evidence type="ECO:0000259" key="2">
    <source>
        <dbReference type="Pfam" id="PF00534"/>
    </source>
</evidence>
<keyword evidence="1" id="KW-0808">Transferase</keyword>
<dbReference type="PANTHER" id="PTHR46401:SF2">
    <property type="entry name" value="GLYCOSYLTRANSFERASE WBBK-RELATED"/>
    <property type="match status" value="1"/>
</dbReference>
<reference evidence="4" key="1">
    <citation type="submission" date="2020-10" db="EMBL/GenBank/DDBJ databases">
        <authorList>
            <person name="Castelo-Branco R."/>
            <person name="Eusebio N."/>
            <person name="Adriana R."/>
            <person name="Vieira A."/>
            <person name="Brugerolle De Fraissinette N."/>
            <person name="Rezende De Castro R."/>
            <person name="Schneider M.P."/>
            <person name="Vasconcelos V."/>
            <person name="Leao P.N."/>
        </authorList>
    </citation>
    <scope>NUCLEOTIDE SEQUENCE</scope>
    <source>
        <strain evidence="4">LEGE 07310</strain>
    </source>
</reference>
<name>A0A8J7A7I5_9CYAN</name>
<dbReference type="Gene3D" id="3.40.50.2000">
    <property type="entry name" value="Glycogen Phosphorylase B"/>
    <property type="match status" value="2"/>
</dbReference>
<feature type="domain" description="Glycosyltransferase subfamily 4-like N-terminal" evidence="3">
    <location>
        <begin position="21"/>
        <end position="174"/>
    </location>
</feature>
<dbReference type="Proteomes" id="UP000636505">
    <property type="component" value="Unassembled WGS sequence"/>
</dbReference>
<dbReference type="InterPro" id="IPR028098">
    <property type="entry name" value="Glyco_trans_4-like_N"/>
</dbReference>
<evidence type="ECO:0000259" key="3">
    <source>
        <dbReference type="Pfam" id="PF13439"/>
    </source>
</evidence>
<proteinExistence type="predicted"/>
<dbReference type="PANTHER" id="PTHR46401">
    <property type="entry name" value="GLYCOSYLTRANSFERASE WBBK-RELATED"/>
    <property type="match status" value="1"/>
</dbReference>
<dbReference type="GO" id="GO:0016757">
    <property type="term" value="F:glycosyltransferase activity"/>
    <property type="evidence" value="ECO:0007669"/>
    <property type="project" value="InterPro"/>
</dbReference>
<evidence type="ECO:0000313" key="4">
    <source>
        <dbReference type="EMBL" id="MBE9078362.1"/>
    </source>
</evidence>